<dbReference type="EMBL" id="FPBD01000002">
    <property type="protein sequence ID" value="SFT60835.1"/>
    <property type="molecule type" value="Genomic_DNA"/>
</dbReference>
<protein>
    <submittedName>
        <fullName evidence="8">ABC-type Co2+ transport system, permease component</fullName>
    </submittedName>
</protein>
<keyword evidence="5 7" id="KW-1133">Transmembrane helix</keyword>
<evidence type="ECO:0000313" key="9">
    <source>
        <dbReference type="Proteomes" id="UP000183371"/>
    </source>
</evidence>
<name>A0A1I6ZDV4_9HYPH</name>
<feature type="transmembrane region" description="Helical" evidence="7">
    <location>
        <begin position="75"/>
        <end position="99"/>
    </location>
</feature>
<dbReference type="GO" id="GO:0005886">
    <property type="term" value="C:plasma membrane"/>
    <property type="evidence" value="ECO:0007669"/>
    <property type="project" value="UniProtKB-SubCell"/>
</dbReference>
<keyword evidence="2" id="KW-0813">Transport</keyword>
<sequence>MHIEPGYVSAAKVIAANAGAVGVFVWGCKEQISEFLKEPLTLLKTLLAAGFFSIFMQSFHLSVGPSELHFIGAMAMYLTLGFTPVLLGFAIGLLFQALAFDPQDMYHLGVNSLSLMLPLISVHYLGGKQLFDKDLTKRLSFAQILKLDAMYYAGVTGMVGFWLMIGEVATPFTAWAQFALSYLAIVVFEPIVTFIAVKGLKAIEDNAVVRNLTVVPQLKMA</sequence>
<dbReference type="Pfam" id="PF01891">
    <property type="entry name" value="CbiM"/>
    <property type="match status" value="1"/>
</dbReference>
<evidence type="ECO:0000256" key="1">
    <source>
        <dbReference type="ARBA" id="ARBA00004651"/>
    </source>
</evidence>
<comment type="subcellular location">
    <subcellularLocation>
        <location evidence="1">Cell membrane</location>
        <topology evidence="1">Multi-pass membrane protein</topology>
    </subcellularLocation>
</comment>
<keyword evidence="6 7" id="KW-0472">Membrane</keyword>
<organism evidence="8 9">
    <name type="scientific">Pseudovibrio denitrificans</name>
    <dbReference type="NCBI Taxonomy" id="258256"/>
    <lineage>
        <taxon>Bacteria</taxon>
        <taxon>Pseudomonadati</taxon>
        <taxon>Pseudomonadota</taxon>
        <taxon>Alphaproteobacteria</taxon>
        <taxon>Hyphomicrobiales</taxon>
        <taxon>Stappiaceae</taxon>
        <taxon>Pseudovibrio</taxon>
    </lineage>
</organism>
<dbReference type="InterPro" id="IPR002751">
    <property type="entry name" value="CbiM/NikMN"/>
</dbReference>
<keyword evidence="4 7" id="KW-0812">Transmembrane</keyword>
<evidence type="ECO:0000256" key="6">
    <source>
        <dbReference type="ARBA" id="ARBA00023136"/>
    </source>
</evidence>
<dbReference type="AlphaFoldDB" id="A0A1I6ZDV4"/>
<reference evidence="9" key="1">
    <citation type="submission" date="2016-10" db="EMBL/GenBank/DDBJ databases">
        <authorList>
            <person name="Varghese N."/>
            <person name="Submissions S."/>
        </authorList>
    </citation>
    <scope>NUCLEOTIDE SEQUENCE [LARGE SCALE GENOMIC DNA]</scope>
    <source>
        <strain evidence="9">DSM 17465</strain>
    </source>
</reference>
<gene>
    <name evidence="8" type="ORF">SAMN05444141_102272</name>
</gene>
<evidence type="ECO:0000256" key="2">
    <source>
        <dbReference type="ARBA" id="ARBA00022448"/>
    </source>
</evidence>
<evidence type="ECO:0000256" key="5">
    <source>
        <dbReference type="ARBA" id="ARBA00022989"/>
    </source>
</evidence>
<evidence type="ECO:0000256" key="7">
    <source>
        <dbReference type="SAM" id="Phobius"/>
    </source>
</evidence>
<feature type="transmembrane region" description="Helical" evidence="7">
    <location>
        <begin position="105"/>
        <end position="126"/>
    </location>
</feature>
<evidence type="ECO:0000313" key="8">
    <source>
        <dbReference type="EMBL" id="SFT60835.1"/>
    </source>
</evidence>
<proteinExistence type="predicted"/>
<keyword evidence="3" id="KW-1003">Cell membrane</keyword>
<evidence type="ECO:0000256" key="4">
    <source>
        <dbReference type="ARBA" id="ARBA00022692"/>
    </source>
</evidence>
<dbReference type="Proteomes" id="UP000183371">
    <property type="component" value="Unassembled WGS sequence"/>
</dbReference>
<dbReference type="RefSeq" id="WP_083416656.1">
    <property type="nucleotide sequence ID" value="NZ_FPBD01000002.1"/>
</dbReference>
<feature type="transmembrane region" description="Helical" evidence="7">
    <location>
        <begin position="147"/>
        <end position="165"/>
    </location>
</feature>
<keyword evidence="9" id="KW-1185">Reference proteome</keyword>
<dbReference type="Gene3D" id="1.10.1760.20">
    <property type="match status" value="1"/>
</dbReference>
<evidence type="ECO:0000256" key="3">
    <source>
        <dbReference type="ARBA" id="ARBA00022475"/>
    </source>
</evidence>
<feature type="transmembrane region" description="Helical" evidence="7">
    <location>
        <begin position="7"/>
        <end position="26"/>
    </location>
</feature>
<dbReference type="GO" id="GO:0000041">
    <property type="term" value="P:transition metal ion transport"/>
    <property type="evidence" value="ECO:0007669"/>
    <property type="project" value="InterPro"/>
</dbReference>
<feature type="transmembrane region" description="Helical" evidence="7">
    <location>
        <begin position="177"/>
        <end position="197"/>
    </location>
</feature>
<accession>A0A1I6ZDV4</accession>
<feature type="transmembrane region" description="Helical" evidence="7">
    <location>
        <begin position="46"/>
        <end position="63"/>
    </location>
</feature>